<dbReference type="PIRSF" id="PIRSF033913">
    <property type="entry name" value="S-S_format_DsbB"/>
    <property type="match status" value="1"/>
</dbReference>
<keyword evidence="4 6" id="KW-1133">Transmembrane helix</keyword>
<accession>A0ABW2KVH2</accession>
<dbReference type="Gene3D" id="1.20.1550.10">
    <property type="entry name" value="DsbB-like"/>
    <property type="match status" value="1"/>
</dbReference>
<evidence type="ECO:0000256" key="2">
    <source>
        <dbReference type="ARBA" id="ARBA00022475"/>
    </source>
</evidence>
<proteinExistence type="predicted"/>
<protein>
    <submittedName>
        <fullName evidence="7">Disulfide bond formation protein B</fullName>
    </submittedName>
</protein>
<evidence type="ECO:0000313" key="7">
    <source>
        <dbReference type="EMBL" id="MFC7333019.1"/>
    </source>
</evidence>
<organism evidence="7 8">
    <name type="scientific">Rhodocista pekingensis</name>
    <dbReference type="NCBI Taxonomy" id="201185"/>
    <lineage>
        <taxon>Bacteria</taxon>
        <taxon>Pseudomonadati</taxon>
        <taxon>Pseudomonadota</taxon>
        <taxon>Alphaproteobacteria</taxon>
        <taxon>Rhodospirillales</taxon>
        <taxon>Azospirillaceae</taxon>
        <taxon>Rhodocista</taxon>
    </lineage>
</organism>
<name>A0ABW2KVH2_9PROT</name>
<dbReference type="PANTHER" id="PTHR36570:SF3">
    <property type="entry name" value="DISULFIDE BOND FORMATION PROTEIN B"/>
    <property type="match status" value="1"/>
</dbReference>
<gene>
    <name evidence="7" type="ORF">ACFQPS_07575</name>
</gene>
<dbReference type="SUPFAM" id="SSF158442">
    <property type="entry name" value="DsbB-like"/>
    <property type="match status" value="1"/>
</dbReference>
<dbReference type="InterPro" id="IPR050183">
    <property type="entry name" value="DsbB"/>
</dbReference>
<dbReference type="InterPro" id="IPR023380">
    <property type="entry name" value="DsbB-like_sf"/>
</dbReference>
<dbReference type="Pfam" id="PF02600">
    <property type="entry name" value="DsbB"/>
    <property type="match status" value="1"/>
</dbReference>
<evidence type="ECO:0000256" key="3">
    <source>
        <dbReference type="ARBA" id="ARBA00022692"/>
    </source>
</evidence>
<reference evidence="8" key="1">
    <citation type="journal article" date="2019" name="Int. J. Syst. Evol. Microbiol.">
        <title>The Global Catalogue of Microorganisms (GCM) 10K type strain sequencing project: providing services to taxonomists for standard genome sequencing and annotation.</title>
        <authorList>
            <consortium name="The Broad Institute Genomics Platform"/>
            <consortium name="The Broad Institute Genome Sequencing Center for Infectious Disease"/>
            <person name="Wu L."/>
            <person name="Ma J."/>
        </authorList>
    </citation>
    <scope>NUCLEOTIDE SEQUENCE [LARGE SCALE GENOMIC DNA]</scope>
    <source>
        <strain evidence="8">CGMCC 1.16275</strain>
    </source>
</reference>
<evidence type="ECO:0000256" key="4">
    <source>
        <dbReference type="ARBA" id="ARBA00022989"/>
    </source>
</evidence>
<keyword evidence="8" id="KW-1185">Reference proteome</keyword>
<dbReference type="EMBL" id="JBHTCM010000009">
    <property type="protein sequence ID" value="MFC7333019.1"/>
    <property type="molecule type" value="Genomic_DNA"/>
</dbReference>
<feature type="transmembrane region" description="Helical" evidence="6">
    <location>
        <begin position="44"/>
        <end position="63"/>
    </location>
</feature>
<keyword evidence="2" id="KW-1003">Cell membrane</keyword>
<comment type="caution">
    <text evidence="7">The sequence shown here is derived from an EMBL/GenBank/DDBJ whole genome shotgun (WGS) entry which is preliminary data.</text>
</comment>
<keyword evidence="3 6" id="KW-0812">Transmembrane</keyword>
<dbReference type="Proteomes" id="UP001596456">
    <property type="component" value="Unassembled WGS sequence"/>
</dbReference>
<feature type="transmembrane region" description="Helical" evidence="6">
    <location>
        <begin position="70"/>
        <end position="91"/>
    </location>
</feature>
<feature type="transmembrane region" description="Helical" evidence="6">
    <location>
        <begin position="142"/>
        <end position="164"/>
    </location>
</feature>
<evidence type="ECO:0000256" key="1">
    <source>
        <dbReference type="ARBA" id="ARBA00004651"/>
    </source>
</evidence>
<comment type="subcellular location">
    <subcellularLocation>
        <location evidence="1">Cell membrane</location>
        <topology evidence="1">Multi-pass membrane protein</topology>
    </subcellularLocation>
</comment>
<dbReference type="InterPro" id="IPR003752">
    <property type="entry name" value="DiS_bond_form_DsbB/BdbC"/>
</dbReference>
<evidence type="ECO:0000256" key="6">
    <source>
        <dbReference type="SAM" id="Phobius"/>
    </source>
</evidence>
<sequence>MSDLLSTRPRLIALLLLAGAAGALGAAITFQYRDGLPPCELCHWQRWAHAAAIGLLLPAPMALPGPRARALLLALGGAAFLAGAGIALFHVGVEEHWWQGLSACSVSGPAPDSIEALRAQILGAPLVRCDEIQWSLAGLSMAAWNMVLSLGLALLAFATAWAGYRRRNA</sequence>
<dbReference type="RefSeq" id="WP_377357828.1">
    <property type="nucleotide sequence ID" value="NZ_JBHTCM010000009.1"/>
</dbReference>
<dbReference type="PANTHER" id="PTHR36570">
    <property type="entry name" value="DISULFIDE BOND FORMATION PROTEIN B"/>
    <property type="match status" value="1"/>
</dbReference>
<evidence type="ECO:0000313" key="8">
    <source>
        <dbReference type="Proteomes" id="UP001596456"/>
    </source>
</evidence>
<keyword evidence="5 6" id="KW-0472">Membrane</keyword>
<dbReference type="InterPro" id="IPR024199">
    <property type="entry name" value="Uncharacterised_DsbB"/>
</dbReference>
<evidence type="ECO:0000256" key="5">
    <source>
        <dbReference type="ARBA" id="ARBA00023136"/>
    </source>
</evidence>